<dbReference type="InterPro" id="IPR011962">
    <property type="entry name" value="dCTP_deaminase"/>
</dbReference>
<evidence type="ECO:0000313" key="2">
    <source>
        <dbReference type="EMBL" id="RSB28752.1"/>
    </source>
</evidence>
<dbReference type="Pfam" id="PF22769">
    <property type="entry name" value="DCD"/>
    <property type="match status" value="1"/>
</dbReference>
<sequence length="186" mass="20848">MIYSNIDIISKVEAGSITIANYSDECMRPSSYLLRMDKKIFRMKKTESLIDTKHTDTSVFFDEIDLDDNGIIIHPGEFVLASSVEMISVDHTVCAELYQLSCYARIGLGVNFSSCHVAASFGENKPSSITFEIINNSCNSIKIYPGVKFCHLRFHDHVTPATKTYNGIYSEKKEAMPANFALKPAR</sequence>
<dbReference type="Gene3D" id="2.70.40.10">
    <property type="match status" value="1"/>
</dbReference>
<protein>
    <submittedName>
        <fullName evidence="2">dCTP deaminase</fullName>
    </submittedName>
</protein>
<proteinExistence type="predicted"/>
<dbReference type="RefSeq" id="WP_125366025.1">
    <property type="nucleotide sequence ID" value="NZ_RHWT01000031.1"/>
</dbReference>
<keyword evidence="1" id="KW-0546">Nucleotide metabolism</keyword>
<evidence type="ECO:0000256" key="1">
    <source>
        <dbReference type="ARBA" id="ARBA00023080"/>
    </source>
</evidence>
<dbReference type="PANTHER" id="PTHR42680">
    <property type="entry name" value="DCTP DEAMINASE"/>
    <property type="match status" value="1"/>
</dbReference>
<dbReference type="PANTHER" id="PTHR42680:SF3">
    <property type="entry name" value="DCTP DEAMINASE"/>
    <property type="match status" value="1"/>
</dbReference>
<organism evidence="2 3">
    <name type="scientific">Enterobacter cloacae</name>
    <dbReference type="NCBI Taxonomy" id="550"/>
    <lineage>
        <taxon>Bacteria</taxon>
        <taxon>Pseudomonadati</taxon>
        <taxon>Pseudomonadota</taxon>
        <taxon>Gammaproteobacteria</taxon>
        <taxon>Enterobacterales</taxon>
        <taxon>Enterobacteriaceae</taxon>
        <taxon>Enterobacter</taxon>
        <taxon>Enterobacter cloacae complex</taxon>
    </lineage>
</organism>
<dbReference type="GO" id="GO:0006229">
    <property type="term" value="P:dUTP biosynthetic process"/>
    <property type="evidence" value="ECO:0007669"/>
    <property type="project" value="InterPro"/>
</dbReference>
<evidence type="ECO:0000313" key="3">
    <source>
        <dbReference type="Proteomes" id="UP000275321"/>
    </source>
</evidence>
<name>A0A427KHK4_ENTCL</name>
<accession>A0A427KHK4</accession>
<reference evidence="2 3" key="1">
    <citation type="submission" date="2018-10" db="EMBL/GenBank/DDBJ databases">
        <title>Transmission dynamics of multidrug resistant bacteria on intensive care unit surfaces.</title>
        <authorList>
            <person name="D'Souza A.W."/>
            <person name="Potter R.F."/>
            <person name="Wallace M."/>
            <person name="Shupe A."/>
            <person name="Patel S."/>
            <person name="Sun S."/>
            <person name="Gul D."/>
            <person name="Kwon J.H."/>
            <person name="Andleeb S."/>
            <person name="Burnham C.-A.D."/>
            <person name="Dantas G."/>
        </authorList>
    </citation>
    <scope>NUCLEOTIDE SEQUENCE [LARGE SCALE GENOMIC DNA]</scope>
    <source>
        <strain evidence="2 3">EC_073</strain>
    </source>
</reference>
<dbReference type="GO" id="GO:0008829">
    <property type="term" value="F:dCTP deaminase activity"/>
    <property type="evidence" value="ECO:0007669"/>
    <property type="project" value="InterPro"/>
</dbReference>
<dbReference type="EMBL" id="RHWT01000031">
    <property type="protein sequence ID" value="RSB28752.1"/>
    <property type="molecule type" value="Genomic_DNA"/>
</dbReference>
<dbReference type="Proteomes" id="UP000275321">
    <property type="component" value="Unassembled WGS sequence"/>
</dbReference>
<dbReference type="InterPro" id="IPR036157">
    <property type="entry name" value="dUTPase-like_sf"/>
</dbReference>
<comment type="caution">
    <text evidence="2">The sequence shown here is derived from an EMBL/GenBank/DDBJ whole genome shotgun (WGS) entry which is preliminary data.</text>
</comment>
<dbReference type="SUPFAM" id="SSF51283">
    <property type="entry name" value="dUTPase-like"/>
    <property type="match status" value="1"/>
</dbReference>
<gene>
    <name evidence="2" type="ORF">EGK68_19420</name>
</gene>
<dbReference type="AlphaFoldDB" id="A0A427KHK4"/>